<keyword evidence="3" id="KW-1185">Reference proteome</keyword>
<sequence length="90" mass="10101">MQFKLVSFFSLMATLGSFVAADWKCPEGKDAYCGHREEDVCALELFEAYQVAGKCDWAVPDHKCCKSDELAFDEIFVPCGEFKKFCTGPL</sequence>
<dbReference type="AlphaFoldDB" id="A0A0L0VIU1"/>
<gene>
    <name evidence="2" type="ORF">PSTG_07512</name>
</gene>
<protein>
    <submittedName>
        <fullName evidence="2">Uncharacterized protein</fullName>
    </submittedName>
</protein>
<comment type="caution">
    <text evidence="2">The sequence shown here is derived from an EMBL/GenBank/DDBJ whole genome shotgun (WGS) entry which is preliminary data.</text>
</comment>
<evidence type="ECO:0000313" key="2">
    <source>
        <dbReference type="EMBL" id="KNE99205.1"/>
    </source>
</evidence>
<organism evidence="2 3">
    <name type="scientific">Puccinia striiformis f. sp. tritici PST-78</name>
    <dbReference type="NCBI Taxonomy" id="1165861"/>
    <lineage>
        <taxon>Eukaryota</taxon>
        <taxon>Fungi</taxon>
        <taxon>Dikarya</taxon>
        <taxon>Basidiomycota</taxon>
        <taxon>Pucciniomycotina</taxon>
        <taxon>Pucciniomycetes</taxon>
        <taxon>Pucciniales</taxon>
        <taxon>Pucciniaceae</taxon>
        <taxon>Puccinia</taxon>
    </lineage>
</organism>
<dbReference type="Proteomes" id="UP000054564">
    <property type="component" value="Unassembled WGS sequence"/>
</dbReference>
<name>A0A0L0VIU1_9BASI</name>
<keyword evidence="1" id="KW-0732">Signal</keyword>
<feature type="signal peptide" evidence="1">
    <location>
        <begin position="1"/>
        <end position="21"/>
    </location>
</feature>
<accession>A0A0L0VIU1</accession>
<feature type="chain" id="PRO_5005550413" evidence="1">
    <location>
        <begin position="22"/>
        <end position="90"/>
    </location>
</feature>
<evidence type="ECO:0000256" key="1">
    <source>
        <dbReference type="SAM" id="SignalP"/>
    </source>
</evidence>
<reference evidence="3" key="1">
    <citation type="submission" date="2014-03" db="EMBL/GenBank/DDBJ databases">
        <title>The Genome Sequence of Puccinia striiformis f. sp. tritici PST-78.</title>
        <authorList>
            <consortium name="The Broad Institute Genome Sequencing Platform"/>
            <person name="Cuomo C."/>
            <person name="Hulbert S."/>
            <person name="Chen X."/>
            <person name="Walker B."/>
            <person name="Young S.K."/>
            <person name="Zeng Q."/>
            <person name="Gargeya S."/>
            <person name="Fitzgerald M."/>
            <person name="Haas B."/>
            <person name="Abouelleil A."/>
            <person name="Alvarado L."/>
            <person name="Arachchi H.M."/>
            <person name="Berlin A.M."/>
            <person name="Chapman S.B."/>
            <person name="Goldberg J."/>
            <person name="Griggs A."/>
            <person name="Gujja S."/>
            <person name="Hansen M."/>
            <person name="Howarth C."/>
            <person name="Imamovic A."/>
            <person name="Larimer J."/>
            <person name="McCowan C."/>
            <person name="Montmayeur A."/>
            <person name="Murphy C."/>
            <person name="Neiman D."/>
            <person name="Pearson M."/>
            <person name="Priest M."/>
            <person name="Roberts A."/>
            <person name="Saif S."/>
            <person name="Shea T."/>
            <person name="Sisk P."/>
            <person name="Sykes S."/>
            <person name="Wortman J."/>
            <person name="Nusbaum C."/>
            <person name="Birren B."/>
        </authorList>
    </citation>
    <scope>NUCLEOTIDE SEQUENCE [LARGE SCALE GENOMIC DNA]</scope>
    <source>
        <strain evidence="3">race PST-78</strain>
    </source>
</reference>
<proteinExistence type="predicted"/>
<evidence type="ECO:0000313" key="3">
    <source>
        <dbReference type="Proteomes" id="UP000054564"/>
    </source>
</evidence>
<dbReference type="EMBL" id="AJIL01000048">
    <property type="protein sequence ID" value="KNE99205.1"/>
    <property type="molecule type" value="Genomic_DNA"/>
</dbReference>